<dbReference type="InterPro" id="IPR007543">
    <property type="entry name" value="LptD_C"/>
</dbReference>
<evidence type="ECO:0000313" key="6">
    <source>
        <dbReference type="Proteomes" id="UP000253772"/>
    </source>
</evidence>
<dbReference type="HAMAP" id="MF_01411">
    <property type="entry name" value="LPS_assembly_LptD"/>
    <property type="match status" value="1"/>
</dbReference>
<keyword evidence="2" id="KW-0998">Cell outer membrane</keyword>
<dbReference type="Gene3D" id="2.60.450.10">
    <property type="entry name" value="Lipopolysaccharide (LPS) transport protein A like domain"/>
    <property type="match status" value="1"/>
</dbReference>
<reference evidence="5 6" key="1">
    <citation type="submission" date="2019-03" db="EMBL/GenBank/DDBJ databases">
        <title>Comparative insights into the high quality Complete genome sequence of highly metal resistant Cupriavidus metallidurans strain BS1 isolated from a gold-copper mine.</title>
        <authorList>
            <person name="Mazhar H.S."/>
            <person name="Rensing C."/>
        </authorList>
    </citation>
    <scope>NUCLEOTIDE SEQUENCE [LARGE SCALE GENOMIC DNA]</scope>
    <source>
        <strain evidence="5 6">BS1</strain>
    </source>
</reference>
<dbReference type="InterPro" id="IPR020889">
    <property type="entry name" value="LipoPS_assembly_LptD"/>
</dbReference>
<name>A0A482IM44_9BURK</name>
<dbReference type="PANTHER" id="PTHR30189:SF1">
    <property type="entry name" value="LPS-ASSEMBLY PROTEIN LPTD"/>
    <property type="match status" value="1"/>
</dbReference>
<evidence type="ECO:0000256" key="2">
    <source>
        <dbReference type="HAMAP-Rule" id="MF_01411"/>
    </source>
</evidence>
<comment type="subcellular location">
    <subcellularLocation>
        <location evidence="2">Cell outer membrane</location>
    </subcellularLocation>
</comment>
<sequence length="824" mass="91781">MTEQRRSPHHPATRPPAPPGTSRRVRLPASALRPLVLAMAGLTVSAHAQYGATSAIPNIDLVEPMVTQTPEAPPPPAEGGDLVPRLTEPATRTAPSGNTLNLSPSSTPSNPNAPAYVSGDRVTGYSEKGVEMEGHAELRRDGGVIKGDKLTYDQDTDEAHATGNVRLSKSGTLAVGPEARMRVQANEGYMLSPDYYFQQTGGSGSAERVDFLDPDRSTLKKATYTTCSPDNADWYFSARKLDLDSDRQVGTAYGGVLNFFGVPIAGAPAFSFPLNSERRSGVLPPLFGYGSNSGFDLTVPYYFNLAPNRDLTIYPRILTSRGVQLGEDFRYVGAGYAGRIRGEFLPDDKKAGRNRWAYSIQHNQVIIPGLTAYVNVSKVSDDKYPDDLTRSVSQSTLRQYTQEGGVIYAWQDWVFMARVQKFQTLLPSEPSYEREPQLNAKYNRYDFHGFDISLETDYTRFRIPLTSTGFQQPEGNRAFIQPTISYPIIHPGWYVTPKFIFNAAQYNMDAGTNTTGASNTLNRAIPTVSLDSGMTFERDAPGVSKLFGVKYTQTLEPRLFYVYTPFYDQSQFPLFDTVQSDFGYGQIFTENPFTGNDRIADNNKLTLGLTTRLIESETGVERFRGTIAQRVDFTGQRVQINGTLPDAKPTYSDLLAATTIQLFRGYYLDAGIQWNPDQDRVNYSNVALAYRPESRKLINFGYRYRRPTSVTDNTAIDQIEMSGQWPITQRTYGIGRVAFDKSANQLVDALAGFEYAADCWVGRFVYQRFRNTSNGYTGRVFFQVEFRGLSKIGSNPLDMLRLNVPGYEPVTARPVPTTPYDHYE</sequence>
<gene>
    <name evidence="2" type="primary">lptD</name>
    <name evidence="5" type="ORF">DDF84_002165</name>
</gene>
<dbReference type="OrthoDB" id="9760225at2"/>
<dbReference type="PANTHER" id="PTHR30189">
    <property type="entry name" value="LPS-ASSEMBLY PROTEIN"/>
    <property type="match status" value="1"/>
</dbReference>
<dbReference type="Pfam" id="PF04453">
    <property type="entry name" value="LptD"/>
    <property type="match status" value="1"/>
</dbReference>
<organism evidence="5 6">
    <name type="scientific">Cupriavidus metallidurans</name>
    <dbReference type="NCBI Taxonomy" id="119219"/>
    <lineage>
        <taxon>Bacteria</taxon>
        <taxon>Pseudomonadati</taxon>
        <taxon>Pseudomonadota</taxon>
        <taxon>Betaproteobacteria</taxon>
        <taxon>Burkholderiales</taxon>
        <taxon>Burkholderiaceae</taxon>
        <taxon>Cupriavidus</taxon>
    </lineage>
</organism>
<feature type="domain" description="LptD C-terminal" evidence="4">
    <location>
        <begin position="353"/>
        <end position="730"/>
    </location>
</feature>
<comment type="subunit">
    <text evidence="2">Component of the lipopolysaccharide transport and assembly complex. Interacts with LptE and LptA.</text>
</comment>
<dbReference type="GO" id="GO:0009279">
    <property type="term" value="C:cell outer membrane"/>
    <property type="evidence" value="ECO:0007669"/>
    <property type="project" value="UniProtKB-SubCell"/>
</dbReference>
<protein>
    <recommendedName>
        <fullName evidence="2">LPS-assembly protein LptD</fullName>
    </recommendedName>
</protein>
<dbReference type="GO" id="GO:0015920">
    <property type="term" value="P:lipopolysaccharide transport"/>
    <property type="evidence" value="ECO:0007669"/>
    <property type="project" value="InterPro"/>
</dbReference>
<dbReference type="InterPro" id="IPR050218">
    <property type="entry name" value="LptD"/>
</dbReference>
<dbReference type="RefSeq" id="WP_017511083.1">
    <property type="nucleotide sequence ID" value="NZ_CP037900.1"/>
</dbReference>
<comment type="caution">
    <text evidence="2">Lacks conserved residue(s) required for the propagation of feature annotation.</text>
</comment>
<feature type="region of interest" description="Disordered" evidence="3">
    <location>
        <begin position="1"/>
        <end position="26"/>
    </location>
</feature>
<keyword evidence="2" id="KW-0472">Membrane</keyword>
<comment type="similarity">
    <text evidence="2">Belongs to the LptD family.</text>
</comment>
<dbReference type="EMBL" id="CP037900">
    <property type="protein sequence ID" value="QBP08633.1"/>
    <property type="molecule type" value="Genomic_DNA"/>
</dbReference>
<comment type="function">
    <text evidence="2">Together with LptE, is involved in the assembly of lipopolysaccharide (LPS) at the surface of the outer membrane.</text>
</comment>
<evidence type="ECO:0000256" key="1">
    <source>
        <dbReference type="ARBA" id="ARBA00022729"/>
    </source>
</evidence>
<dbReference type="GO" id="GO:0043165">
    <property type="term" value="P:Gram-negative-bacterium-type cell outer membrane assembly"/>
    <property type="evidence" value="ECO:0007669"/>
    <property type="project" value="UniProtKB-UniRule"/>
</dbReference>
<feature type="compositionally biased region" description="Low complexity" evidence="3">
    <location>
        <begin position="98"/>
        <end position="115"/>
    </location>
</feature>
<dbReference type="Proteomes" id="UP000253772">
    <property type="component" value="Chromosome c1"/>
</dbReference>
<accession>A0A482IM44</accession>
<dbReference type="GO" id="GO:1990351">
    <property type="term" value="C:transporter complex"/>
    <property type="evidence" value="ECO:0007669"/>
    <property type="project" value="TreeGrafter"/>
</dbReference>
<keyword evidence="1 2" id="KW-0732">Signal</keyword>
<evidence type="ECO:0000313" key="5">
    <source>
        <dbReference type="EMBL" id="QBP08633.1"/>
    </source>
</evidence>
<evidence type="ECO:0000259" key="4">
    <source>
        <dbReference type="Pfam" id="PF04453"/>
    </source>
</evidence>
<feature type="region of interest" description="Disordered" evidence="3">
    <location>
        <begin position="66"/>
        <end position="117"/>
    </location>
</feature>
<evidence type="ECO:0000256" key="3">
    <source>
        <dbReference type="SAM" id="MobiDB-lite"/>
    </source>
</evidence>
<proteinExistence type="inferred from homology"/>
<dbReference type="AlphaFoldDB" id="A0A482IM44"/>